<evidence type="ECO:0000256" key="4">
    <source>
        <dbReference type="ARBA" id="ARBA00022553"/>
    </source>
</evidence>
<dbReference type="SMART" id="SM00388">
    <property type="entry name" value="HisKA"/>
    <property type="match status" value="1"/>
</dbReference>
<dbReference type="InterPro" id="IPR036097">
    <property type="entry name" value="HisK_dim/P_sf"/>
</dbReference>
<protein>
    <recommendedName>
        <fullName evidence="3">histidine kinase</fullName>
        <ecNumber evidence="3">2.7.13.3</ecNumber>
    </recommendedName>
</protein>
<dbReference type="InterPro" id="IPR005467">
    <property type="entry name" value="His_kinase_dom"/>
</dbReference>
<dbReference type="Gene3D" id="6.10.340.10">
    <property type="match status" value="1"/>
</dbReference>
<dbReference type="SMART" id="SM00387">
    <property type="entry name" value="HATPase_c"/>
    <property type="match status" value="1"/>
</dbReference>
<evidence type="ECO:0000256" key="8">
    <source>
        <dbReference type="ARBA" id="ARBA00022989"/>
    </source>
</evidence>
<dbReference type="PROSITE" id="PS50109">
    <property type="entry name" value="HIS_KIN"/>
    <property type="match status" value="1"/>
</dbReference>
<dbReference type="CDD" id="cd00082">
    <property type="entry name" value="HisKA"/>
    <property type="match status" value="1"/>
</dbReference>
<dbReference type="Pfam" id="PF00672">
    <property type="entry name" value="HAMP"/>
    <property type="match status" value="1"/>
</dbReference>
<dbReference type="Pfam" id="PF02518">
    <property type="entry name" value="HATPase_c"/>
    <property type="match status" value="1"/>
</dbReference>
<dbReference type="GO" id="GO:0016301">
    <property type="term" value="F:kinase activity"/>
    <property type="evidence" value="ECO:0007669"/>
    <property type="project" value="UniProtKB-KW"/>
</dbReference>
<evidence type="ECO:0000313" key="15">
    <source>
        <dbReference type="Proteomes" id="UP001501612"/>
    </source>
</evidence>
<keyword evidence="8 11" id="KW-1133">Transmembrane helix</keyword>
<dbReference type="Gene3D" id="1.10.287.130">
    <property type="match status" value="1"/>
</dbReference>
<keyword evidence="9" id="KW-0902">Two-component regulatory system</keyword>
<dbReference type="InterPro" id="IPR036890">
    <property type="entry name" value="HATPase_C_sf"/>
</dbReference>
<comment type="catalytic activity">
    <reaction evidence="1">
        <text>ATP + protein L-histidine = ADP + protein N-phospho-L-histidine.</text>
        <dbReference type="EC" id="2.7.13.3"/>
    </reaction>
</comment>
<dbReference type="PANTHER" id="PTHR45436:SF5">
    <property type="entry name" value="SENSOR HISTIDINE KINASE TRCS"/>
    <property type="match status" value="1"/>
</dbReference>
<evidence type="ECO:0000256" key="3">
    <source>
        <dbReference type="ARBA" id="ARBA00012438"/>
    </source>
</evidence>
<evidence type="ECO:0000313" key="14">
    <source>
        <dbReference type="EMBL" id="GAA1907738.1"/>
    </source>
</evidence>
<dbReference type="SUPFAM" id="SSF47384">
    <property type="entry name" value="Homodimeric domain of signal transducing histidine kinase"/>
    <property type="match status" value="1"/>
</dbReference>
<feature type="domain" description="HAMP" evidence="13">
    <location>
        <begin position="193"/>
        <end position="245"/>
    </location>
</feature>
<comment type="caution">
    <text evidence="14">The sequence shown here is derived from an EMBL/GenBank/DDBJ whole genome shotgun (WGS) entry which is preliminary data.</text>
</comment>
<evidence type="ECO:0000256" key="2">
    <source>
        <dbReference type="ARBA" id="ARBA00004236"/>
    </source>
</evidence>
<dbReference type="InterPro" id="IPR003660">
    <property type="entry name" value="HAMP_dom"/>
</dbReference>
<feature type="domain" description="Histidine kinase" evidence="12">
    <location>
        <begin position="253"/>
        <end position="466"/>
    </location>
</feature>
<dbReference type="InterPro" id="IPR050428">
    <property type="entry name" value="TCS_sensor_his_kinase"/>
</dbReference>
<organism evidence="14 15">
    <name type="scientific">Nocardioides lentus</name>
    <dbReference type="NCBI Taxonomy" id="338077"/>
    <lineage>
        <taxon>Bacteria</taxon>
        <taxon>Bacillati</taxon>
        <taxon>Actinomycetota</taxon>
        <taxon>Actinomycetes</taxon>
        <taxon>Propionibacteriales</taxon>
        <taxon>Nocardioidaceae</taxon>
        <taxon>Nocardioides</taxon>
    </lineage>
</organism>
<dbReference type="PRINTS" id="PR00344">
    <property type="entry name" value="BCTRLSENSOR"/>
</dbReference>
<dbReference type="SUPFAM" id="SSF158472">
    <property type="entry name" value="HAMP domain-like"/>
    <property type="match status" value="1"/>
</dbReference>
<evidence type="ECO:0000256" key="5">
    <source>
        <dbReference type="ARBA" id="ARBA00022679"/>
    </source>
</evidence>
<accession>A0ABN2NYY0</accession>
<dbReference type="EMBL" id="BAAAMY010000001">
    <property type="protein sequence ID" value="GAA1907738.1"/>
    <property type="molecule type" value="Genomic_DNA"/>
</dbReference>
<dbReference type="SUPFAM" id="SSF55874">
    <property type="entry name" value="ATPase domain of HSP90 chaperone/DNA topoisomerase II/histidine kinase"/>
    <property type="match status" value="1"/>
</dbReference>
<keyword evidence="6 11" id="KW-0812">Transmembrane</keyword>
<dbReference type="InterPro" id="IPR003661">
    <property type="entry name" value="HisK_dim/P_dom"/>
</dbReference>
<keyword evidence="10 11" id="KW-0472">Membrane</keyword>
<evidence type="ECO:0000259" key="12">
    <source>
        <dbReference type="PROSITE" id="PS50109"/>
    </source>
</evidence>
<name>A0ABN2NYY0_9ACTN</name>
<dbReference type="CDD" id="cd00075">
    <property type="entry name" value="HATPase"/>
    <property type="match status" value="1"/>
</dbReference>
<dbReference type="InterPro" id="IPR003594">
    <property type="entry name" value="HATPase_dom"/>
</dbReference>
<feature type="transmembrane region" description="Helical" evidence="11">
    <location>
        <begin position="21"/>
        <end position="43"/>
    </location>
</feature>
<dbReference type="Proteomes" id="UP001501612">
    <property type="component" value="Unassembled WGS sequence"/>
</dbReference>
<keyword evidence="5" id="KW-0808">Transferase</keyword>
<feature type="transmembrane region" description="Helical" evidence="11">
    <location>
        <begin position="169"/>
        <end position="192"/>
    </location>
</feature>
<dbReference type="CDD" id="cd06225">
    <property type="entry name" value="HAMP"/>
    <property type="match status" value="1"/>
</dbReference>
<dbReference type="EC" id="2.7.13.3" evidence="3"/>
<evidence type="ECO:0000256" key="11">
    <source>
        <dbReference type="SAM" id="Phobius"/>
    </source>
</evidence>
<evidence type="ECO:0000256" key="7">
    <source>
        <dbReference type="ARBA" id="ARBA00022777"/>
    </source>
</evidence>
<keyword evidence="4" id="KW-0597">Phosphoprotein</keyword>
<evidence type="ECO:0000256" key="10">
    <source>
        <dbReference type="ARBA" id="ARBA00023136"/>
    </source>
</evidence>
<evidence type="ECO:0000256" key="6">
    <source>
        <dbReference type="ARBA" id="ARBA00022692"/>
    </source>
</evidence>
<sequence>MTETLGGAGRRLHYNRSLESRVILLTTAAVGLAVAIMALAAFVTVRAQMQTTLDESLQNRADKAARAGALAQITTGSYAVPSWALGAADVRIAYVSADEVAFFADTERPLPLGRSEVEVARGDRDHSARTISVSDTRYRVVAVRAPSSTDVALVIAQPLTSQEQVLSKLGLVLGFFGGGGVIAAALAGWAVARNGLRPVRRLTHSVEHIARTEDLRPLPVEGHDEIARLAGAFNSMLATVAASRDRQRRLVADAGHELRTPLTSLRTNIDLLSQSDAATASGHGLPPEARAELLDDVRAQTEELSTLVGALVELARDEPLPTVVETVDLSEAVDRAVTRVRRRAPGVRLEVELEPWLVQGESDSLEKAALNLLDNAAKWSPPGGTVRVGLHEGRLVVDDEGPGIAPADLPRVFDRFWRSEESRTMPGSGLGLAIVAQVVDRHSGAVRAGESPAGGARLEMWLPGRPATVDA</sequence>
<evidence type="ECO:0000259" key="13">
    <source>
        <dbReference type="PROSITE" id="PS50885"/>
    </source>
</evidence>
<reference evidence="14 15" key="1">
    <citation type="journal article" date="2019" name="Int. J. Syst. Evol. Microbiol.">
        <title>The Global Catalogue of Microorganisms (GCM) 10K type strain sequencing project: providing services to taxonomists for standard genome sequencing and annotation.</title>
        <authorList>
            <consortium name="The Broad Institute Genomics Platform"/>
            <consortium name="The Broad Institute Genome Sequencing Center for Infectious Disease"/>
            <person name="Wu L."/>
            <person name="Ma J."/>
        </authorList>
    </citation>
    <scope>NUCLEOTIDE SEQUENCE [LARGE SCALE GENOMIC DNA]</scope>
    <source>
        <strain evidence="14 15">JCM 14046</strain>
    </source>
</reference>
<dbReference type="SMART" id="SM00304">
    <property type="entry name" value="HAMP"/>
    <property type="match status" value="1"/>
</dbReference>
<keyword evidence="7 14" id="KW-0418">Kinase</keyword>
<dbReference type="RefSeq" id="WP_344003450.1">
    <property type="nucleotide sequence ID" value="NZ_BAAAMY010000001.1"/>
</dbReference>
<proteinExistence type="predicted"/>
<evidence type="ECO:0000256" key="1">
    <source>
        <dbReference type="ARBA" id="ARBA00000085"/>
    </source>
</evidence>
<evidence type="ECO:0000256" key="9">
    <source>
        <dbReference type="ARBA" id="ARBA00023012"/>
    </source>
</evidence>
<dbReference type="PANTHER" id="PTHR45436">
    <property type="entry name" value="SENSOR HISTIDINE KINASE YKOH"/>
    <property type="match status" value="1"/>
</dbReference>
<keyword evidence="15" id="KW-1185">Reference proteome</keyword>
<comment type="subcellular location">
    <subcellularLocation>
        <location evidence="2">Cell membrane</location>
    </subcellularLocation>
</comment>
<dbReference type="Gene3D" id="3.30.565.10">
    <property type="entry name" value="Histidine kinase-like ATPase, C-terminal domain"/>
    <property type="match status" value="1"/>
</dbReference>
<dbReference type="PROSITE" id="PS50885">
    <property type="entry name" value="HAMP"/>
    <property type="match status" value="1"/>
</dbReference>
<dbReference type="Pfam" id="PF00512">
    <property type="entry name" value="HisKA"/>
    <property type="match status" value="1"/>
</dbReference>
<gene>
    <name evidence="14" type="ORF">GCM10009737_05760</name>
</gene>
<dbReference type="InterPro" id="IPR004358">
    <property type="entry name" value="Sig_transdc_His_kin-like_C"/>
</dbReference>